<dbReference type="EMBL" id="JBAFVH010000004">
    <property type="protein sequence ID" value="MFG1372284.1"/>
    <property type="molecule type" value="Genomic_DNA"/>
</dbReference>
<dbReference type="InterPro" id="IPR025449">
    <property type="entry name" value="JetB"/>
</dbReference>
<dbReference type="Proteomes" id="UP001604002">
    <property type="component" value="Unassembled WGS sequence"/>
</dbReference>
<accession>A0ABW6ZU71</accession>
<evidence type="ECO:0000313" key="1">
    <source>
        <dbReference type="EMBL" id="MFG1372284.1"/>
    </source>
</evidence>
<proteinExistence type="predicted"/>
<comment type="caution">
    <text evidence="1">The sequence shown here is derived from an EMBL/GenBank/DDBJ whole genome shotgun (WGS) entry which is preliminary data.</text>
</comment>
<name>A0ABW6ZU71_9HYPH</name>
<organism evidence="1 2">
    <name type="scientific">Xanthobacter oligotrophicus</name>
    <dbReference type="NCBI Taxonomy" id="2607286"/>
    <lineage>
        <taxon>Bacteria</taxon>
        <taxon>Pseudomonadati</taxon>
        <taxon>Pseudomonadota</taxon>
        <taxon>Alphaproteobacteria</taxon>
        <taxon>Hyphomicrobiales</taxon>
        <taxon>Xanthobacteraceae</taxon>
        <taxon>Xanthobacter</taxon>
    </lineage>
</organism>
<keyword evidence="2" id="KW-1185">Reference proteome</keyword>
<protein>
    <submittedName>
        <fullName evidence="1">DUF4194 domain-containing protein</fullName>
    </submittedName>
</protein>
<dbReference type="Pfam" id="PF13835">
    <property type="entry name" value="DUF4194"/>
    <property type="match status" value="1"/>
</dbReference>
<dbReference type="RefSeq" id="WP_393992188.1">
    <property type="nucleotide sequence ID" value="NZ_JBAFVH010000004.1"/>
</dbReference>
<reference evidence="1 2" key="1">
    <citation type="submission" date="2024-02" db="EMBL/GenBank/DDBJ databases">
        <title>Expansion and revision of Xanthobacter and proposal of Roseixanthobacter gen. nov.</title>
        <authorList>
            <person name="Soltysiak M.P.M."/>
            <person name="Jalihal A."/>
            <person name="Ory A."/>
            <person name="Chrisophersen C."/>
            <person name="Lee A.D."/>
            <person name="Boulton J."/>
            <person name="Springer M."/>
        </authorList>
    </citation>
    <scope>NUCLEOTIDE SEQUENCE [LARGE SCALE GENOMIC DNA]</scope>
    <source>
        <strain evidence="1 2">23A</strain>
    </source>
</reference>
<evidence type="ECO:0000313" key="2">
    <source>
        <dbReference type="Proteomes" id="UP001604002"/>
    </source>
</evidence>
<gene>
    <name evidence="1" type="ORF">V5F32_08920</name>
</gene>
<sequence length="222" mass="24931">MLHETLRDLSPERLADVRRAIHHLMHRQFFLVSVGAGAVRRVFDNPRLREVVRAHFDLAGYDFQFNDEEGWYGILPRPDEAVVRKMSPTNTLVLLALALHWQRSMESGEVDARANAVTGVTAVWEQLEEKLIAGKGPALDVDRFLDILKSEFEPKEIVSVGPFDPEAGDAPMLIRPFVRFLAGEDALMRLANYLDGEDLALRREEEAASGGQEPDADEREAG</sequence>